<feature type="region of interest" description="Disordered" evidence="1">
    <location>
        <begin position="57"/>
        <end position="84"/>
    </location>
</feature>
<dbReference type="AlphaFoldDB" id="A0A2P6NZD4"/>
<feature type="region of interest" description="Disordered" evidence="1">
    <location>
        <begin position="1"/>
        <end position="37"/>
    </location>
</feature>
<dbReference type="Proteomes" id="UP000241769">
    <property type="component" value="Unassembled WGS sequence"/>
</dbReference>
<comment type="caution">
    <text evidence="2">The sequence shown here is derived from an EMBL/GenBank/DDBJ whole genome shotgun (WGS) entry which is preliminary data.</text>
</comment>
<proteinExistence type="predicted"/>
<evidence type="ECO:0000313" key="3">
    <source>
        <dbReference type="Proteomes" id="UP000241769"/>
    </source>
</evidence>
<sequence length="92" mass="10224">MLPSNQAPLYLTSSSTRPGNSTRAAEPIDISRKSGRPLRPGIISTTVLLYAKKKRLSEEGWSRNEGTEENQSGNEYSRSGSFASTCVWYLQR</sequence>
<feature type="compositionally biased region" description="Polar residues" evidence="1">
    <location>
        <begin position="1"/>
        <end position="23"/>
    </location>
</feature>
<dbReference type="EMBL" id="MDYQ01000004">
    <property type="protein sequence ID" value="PRP89311.1"/>
    <property type="molecule type" value="Genomic_DNA"/>
</dbReference>
<reference evidence="2 3" key="1">
    <citation type="journal article" date="2018" name="Genome Biol. Evol.">
        <title>Multiple Roots of Fruiting Body Formation in Amoebozoa.</title>
        <authorList>
            <person name="Hillmann F."/>
            <person name="Forbes G."/>
            <person name="Novohradska S."/>
            <person name="Ferling I."/>
            <person name="Riege K."/>
            <person name="Groth M."/>
            <person name="Westermann M."/>
            <person name="Marz M."/>
            <person name="Spaller T."/>
            <person name="Winckler T."/>
            <person name="Schaap P."/>
            <person name="Glockner G."/>
        </authorList>
    </citation>
    <scope>NUCLEOTIDE SEQUENCE [LARGE SCALE GENOMIC DNA]</scope>
    <source>
        <strain evidence="2 3">Jena</strain>
    </source>
</reference>
<evidence type="ECO:0000256" key="1">
    <source>
        <dbReference type="SAM" id="MobiDB-lite"/>
    </source>
</evidence>
<evidence type="ECO:0000313" key="2">
    <source>
        <dbReference type="EMBL" id="PRP89311.1"/>
    </source>
</evidence>
<feature type="compositionally biased region" description="Polar residues" evidence="1">
    <location>
        <begin position="69"/>
        <end position="84"/>
    </location>
</feature>
<organism evidence="2 3">
    <name type="scientific">Planoprotostelium fungivorum</name>
    <dbReference type="NCBI Taxonomy" id="1890364"/>
    <lineage>
        <taxon>Eukaryota</taxon>
        <taxon>Amoebozoa</taxon>
        <taxon>Evosea</taxon>
        <taxon>Variosea</taxon>
        <taxon>Cavosteliida</taxon>
        <taxon>Cavosteliaceae</taxon>
        <taxon>Planoprotostelium</taxon>
    </lineage>
</organism>
<keyword evidence="3" id="KW-1185">Reference proteome</keyword>
<gene>
    <name evidence="2" type="ORF">PROFUN_02185</name>
</gene>
<name>A0A2P6NZD4_9EUKA</name>
<protein>
    <submittedName>
        <fullName evidence="2">Uncharacterized protein</fullName>
    </submittedName>
</protein>
<accession>A0A2P6NZD4</accession>
<feature type="compositionally biased region" description="Basic and acidic residues" evidence="1">
    <location>
        <begin position="57"/>
        <end position="66"/>
    </location>
</feature>
<dbReference type="InParanoid" id="A0A2P6NZD4"/>